<keyword evidence="1" id="KW-0812">Transmembrane</keyword>
<evidence type="ECO:0000256" key="1">
    <source>
        <dbReference type="SAM" id="Phobius"/>
    </source>
</evidence>
<dbReference type="EMBL" id="AAMT01000026">
    <property type="protein sequence ID" value="EAQ10730.1"/>
    <property type="molecule type" value="Genomic_DNA"/>
</dbReference>
<evidence type="ECO:0008006" key="4">
    <source>
        <dbReference type="Google" id="ProtNLM"/>
    </source>
</evidence>
<sequence length="131" mass="13707">MARIDENGRDDAMLDEFFEAGRADAPVPSSDLLARIMADAEGEAVAREHVKPVSRSRRGLFAALAAVIGGWPALAGMATAAAAGVWIGAAQPEALTVLTGGVLSTSASDFELEEIYPGYSAYVTYQEAMSQ</sequence>
<dbReference type="STRING" id="314271.RB2654_21073"/>
<keyword evidence="1" id="KW-0472">Membrane</keyword>
<proteinExistence type="predicted"/>
<comment type="caution">
    <text evidence="2">The sequence shown here is derived from an EMBL/GenBank/DDBJ whole genome shotgun (WGS) entry which is preliminary data.</text>
</comment>
<dbReference type="OrthoDB" id="7863719at2"/>
<dbReference type="HOGENOM" id="CLU_153863_0_0_5"/>
<gene>
    <name evidence="2" type="ORF">RB2654_21073</name>
</gene>
<evidence type="ECO:0000313" key="2">
    <source>
        <dbReference type="EMBL" id="EAQ10730.1"/>
    </source>
</evidence>
<feature type="transmembrane region" description="Helical" evidence="1">
    <location>
        <begin position="60"/>
        <end position="87"/>
    </location>
</feature>
<keyword evidence="3" id="KW-1185">Reference proteome</keyword>
<dbReference type="AlphaFoldDB" id="A3VLX5"/>
<keyword evidence="1" id="KW-1133">Transmembrane helix</keyword>
<dbReference type="eggNOG" id="ENOG5033CSD">
    <property type="taxonomic scope" value="Bacteria"/>
</dbReference>
<organism evidence="2 3">
    <name type="scientific">Maritimibacter alkaliphilus HTCC2654</name>
    <dbReference type="NCBI Taxonomy" id="314271"/>
    <lineage>
        <taxon>Bacteria</taxon>
        <taxon>Pseudomonadati</taxon>
        <taxon>Pseudomonadota</taxon>
        <taxon>Alphaproteobacteria</taxon>
        <taxon>Rhodobacterales</taxon>
        <taxon>Roseobacteraceae</taxon>
        <taxon>Maritimibacter</taxon>
    </lineage>
</organism>
<name>A3VLX5_9RHOB</name>
<evidence type="ECO:0000313" key="3">
    <source>
        <dbReference type="Proteomes" id="UP000002931"/>
    </source>
</evidence>
<accession>A3VLX5</accession>
<reference evidence="2 3" key="1">
    <citation type="journal article" date="2010" name="J. Bacteriol.">
        <title>Genome sequences of Pelagibaca bermudensis HTCC2601T and Maritimibacter alkaliphilus HTCC2654T, the type strains of two marine Roseobacter genera.</title>
        <authorList>
            <person name="Thrash J.C."/>
            <person name="Cho J.C."/>
            <person name="Ferriera S."/>
            <person name="Johnson J."/>
            <person name="Vergin K.L."/>
            <person name="Giovannoni S.J."/>
        </authorList>
    </citation>
    <scope>NUCLEOTIDE SEQUENCE [LARGE SCALE GENOMIC DNA]</scope>
    <source>
        <strain evidence="2 3">HTCC2654</strain>
    </source>
</reference>
<protein>
    <recommendedName>
        <fullName evidence="4">Dihydroorotate dehydrogenase</fullName>
    </recommendedName>
</protein>
<dbReference type="RefSeq" id="WP_008335219.1">
    <property type="nucleotide sequence ID" value="NZ_CH902578.1"/>
</dbReference>
<dbReference type="Proteomes" id="UP000002931">
    <property type="component" value="Unassembled WGS sequence"/>
</dbReference>